<sequence>MYNYEALMSFFSNLQYKFEKKMPEKQKGLYVDNIVYLNPNQSSAELKSTIAEEIAHHYTSVGDISNYKNPESRKQERRARLVAAEMTVHPSLLIKAYQKGCREYWEVADELGITVEALKKAIDLFKQKYGEGFCFLNYKIIFGSGDSIKVVKIKQ</sequence>
<accession>A0A437UN20</accession>
<organism evidence="2 3">
    <name type="scientific">Enterococcus avium</name>
    <name type="common">Streptococcus avium</name>
    <dbReference type="NCBI Taxonomy" id="33945"/>
    <lineage>
        <taxon>Bacteria</taxon>
        <taxon>Bacillati</taxon>
        <taxon>Bacillota</taxon>
        <taxon>Bacilli</taxon>
        <taxon>Lactobacillales</taxon>
        <taxon>Enterococcaceae</taxon>
        <taxon>Enterococcus</taxon>
    </lineage>
</organism>
<reference evidence="2 3" key="1">
    <citation type="submission" date="2018-12" db="EMBL/GenBank/DDBJ databases">
        <title>A novel vanA-carrying plasmid in a clinical isolate of Enterococcus avium.</title>
        <authorList>
            <person name="Bernasconi O.J."/>
            <person name="Luzzaro F."/>
            <person name="Endimiani A."/>
        </authorList>
    </citation>
    <scope>NUCLEOTIDE SEQUENCE [LARGE SCALE GENOMIC DNA]</scope>
    <source>
        <strain evidence="2 3">LC0559/18</strain>
    </source>
</reference>
<gene>
    <name evidence="2" type="ORF">EK398_09000</name>
</gene>
<dbReference type="Pfam" id="PF06114">
    <property type="entry name" value="Peptidase_M78"/>
    <property type="match status" value="1"/>
</dbReference>
<dbReference type="EMBL" id="RYZS01000001">
    <property type="protein sequence ID" value="RVU94982.1"/>
    <property type="molecule type" value="Genomic_DNA"/>
</dbReference>
<dbReference type="AlphaFoldDB" id="A0A437UN20"/>
<name>A0A437UN20_ENTAV</name>
<proteinExistence type="predicted"/>
<evidence type="ECO:0000313" key="2">
    <source>
        <dbReference type="EMBL" id="RVU94982.1"/>
    </source>
</evidence>
<evidence type="ECO:0000313" key="3">
    <source>
        <dbReference type="Proteomes" id="UP000288388"/>
    </source>
</evidence>
<dbReference type="InterPro" id="IPR010359">
    <property type="entry name" value="IrrE_HExxH"/>
</dbReference>
<dbReference type="Proteomes" id="UP000288388">
    <property type="component" value="Unassembled WGS sequence"/>
</dbReference>
<evidence type="ECO:0000259" key="1">
    <source>
        <dbReference type="Pfam" id="PF06114"/>
    </source>
</evidence>
<protein>
    <submittedName>
        <fullName evidence="2">ImmA/IrrE family metallo-endopeptidase</fullName>
    </submittedName>
</protein>
<comment type="caution">
    <text evidence="2">The sequence shown here is derived from an EMBL/GenBank/DDBJ whole genome shotgun (WGS) entry which is preliminary data.</text>
</comment>
<dbReference type="RefSeq" id="WP_070504312.1">
    <property type="nucleotide sequence ID" value="NZ_JAEMPA010000377.1"/>
</dbReference>
<feature type="domain" description="IrrE N-terminal-like" evidence="1">
    <location>
        <begin position="21"/>
        <end position="121"/>
    </location>
</feature>